<protein>
    <submittedName>
        <fullName evidence="1">AfsR/SARP family transcriptional regulator</fullName>
    </submittedName>
</protein>
<proteinExistence type="predicted"/>
<accession>A0ACD4ZWS5</accession>
<dbReference type="EMBL" id="CP109109">
    <property type="protein sequence ID" value="WSC02349.1"/>
    <property type="molecule type" value="Genomic_DNA"/>
</dbReference>
<dbReference type="Proteomes" id="UP001348369">
    <property type="component" value="Chromosome"/>
</dbReference>
<organism evidence="1 2">
    <name type="scientific">Streptomyces scopuliridis</name>
    <dbReference type="NCBI Taxonomy" id="452529"/>
    <lineage>
        <taxon>Bacteria</taxon>
        <taxon>Bacillati</taxon>
        <taxon>Actinomycetota</taxon>
        <taxon>Actinomycetes</taxon>
        <taxon>Kitasatosporales</taxon>
        <taxon>Streptomycetaceae</taxon>
        <taxon>Streptomyces</taxon>
    </lineage>
</organism>
<evidence type="ECO:0000313" key="1">
    <source>
        <dbReference type="EMBL" id="WSC02349.1"/>
    </source>
</evidence>
<gene>
    <name evidence="1" type="ORF">OG835_38685</name>
</gene>
<reference evidence="1" key="1">
    <citation type="submission" date="2022-10" db="EMBL/GenBank/DDBJ databases">
        <title>The complete genomes of actinobacterial strains from the NBC collection.</title>
        <authorList>
            <person name="Joergensen T.S."/>
            <person name="Alvarez Arevalo M."/>
            <person name="Sterndorff E.B."/>
            <person name="Faurdal D."/>
            <person name="Vuksanovic O."/>
            <person name="Mourched A.-S."/>
            <person name="Charusanti P."/>
            <person name="Shaw S."/>
            <person name="Blin K."/>
            <person name="Weber T."/>
        </authorList>
    </citation>
    <scope>NUCLEOTIDE SEQUENCE</scope>
    <source>
        <strain evidence="1">NBC 01771</strain>
    </source>
</reference>
<name>A0ACD4ZWS5_9ACTN</name>
<evidence type="ECO:0000313" key="2">
    <source>
        <dbReference type="Proteomes" id="UP001348369"/>
    </source>
</evidence>
<keyword evidence="2" id="KW-1185">Reference proteome</keyword>
<sequence length="267" mass="29826">MGTEIEFRVLGVVEVRAGMEWLPLSGKQRSLLAALLLQANRTVTNVRLMDSVWGSPLPVSPETRVRTLVSELRRAFEPIHHNPITTRPSGYLIRIEQGQLDLDTFTATVAGARHKRSHGQAESAVELYDRALGLWTGPALGGATGPNAEAESARLEEMRLSAQEERFELLLQLGRYAELTADLTPLVMEYPMRERLHAQLMAALHDSGRRSEALDLYMGLRKRLVTELGMEPMPELQQLQQRILAGPADRQRGHAWGLVPSMATRRP</sequence>